<protein>
    <submittedName>
        <fullName evidence="7">Multiple coagulation factor deficiency protein 2 homolog</fullName>
    </submittedName>
</protein>
<dbReference type="PROSITE" id="PS50222">
    <property type="entry name" value="EF_HAND_2"/>
    <property type="match status" value="1"/>
</dbReference>
<dbReference type="PANTHER" id="PTHR23104">
    <property type="entry name" value="MULTIPLE COAGULATION FACTOR DEFICIENCY PROTEIN 2 NEURAL STEM CELL DERIVED NEURONAL SURVIVAL PROTEIN"/>
    <property type="match status" value="1"/>
</dbReference>
<evidence type="ECO:0000259" key="5">
    <source>
        <dbReference type="PROSITE" id="PS50222"/>
    </source>
</evidence>
<evidence type="ECO:0000313" key="6">
    <source>
        <dbReference type="Proteomes" id="UP000504635"/>
    </source>
</evidence>
<gene>
    <name evidence="7" type="primary">LOC115888154</name>
</gene>
<reference evidence="7" key="1">
    <citation type="submission" date="2025-08" db="UniProtKB">
        <authorList>
            <consortium name="RefSeq"/>
        </authorList>
    </citation>
    <scope>IDENTIFICATION</scope>
    <source>
        <tissue evidence="7">Gonads</tissue>
    </source>
</reference>
<dbReference type="InParanoid" id="A0A6J2YL63"/>
<proteinExistence type="predicted"/>
<dbReference type="InterPro" id="IPR052110">
    <property type="entry name" value="MCFD2-like"/>
</dbReference>
<dbReference type="GO" id="GO:0005509">
    <property type="term" value="F:calcium ion binding"/>
    <property type="evidence" value="ECO:0007669"/>
    <property type="project" value="InterPro"/>
</dbReference>
<feature type="domain" description="EF-hand" evidence="5">
    <location>
        <begin position="137"/>
        <end position="172"/>
    </location>
</feature>
<dbReference type="AlphaFoldDB" id="A0A6J2YL63"/>
<organism evidence="6 7">
    <name type="scientific">Sitophilus oryzae</name>
    <name type="common">Rice weevil</name>
    <name type="synonym">Curculio oryzae</name>
    <dbReference type="NCBI Taxonomy" id="7048"/>
    <lineage>
        <taxon>Eukaryota</taxon>
        <taxon>Metazoa</taxon>
        <taxon>Ecdysozoa</taxon>
        <taxon>Arthropoda</taxon>
        <taxon>Hexapoda</taxon>
        <taxon>Insecta</taxon>
        <taxon>Pterygota</taxon>
        <taxon>Neoptera</taxon>
        <taxon>Endopterygota</taxon>
        <taxon>Coleoptera</taxon>
        <taxon>Polyphaga</taxon>
        <taxon>Cucujiformia</taxon>
        <taxon>Curculionidae</taxon>
        <taxon>Dryophthorinae</taxon>
        <taxon>Sitophilus</taxon>
    </lineage>
</organism>
<dbReference type="InterPro" id="IPR018247">
    <property type="entry name" value="EF_Hand_1_Ca_BS"/>
</dbReference>
<dbReference type="OrthoDB" id="289247at2759"/>
<dbReference type="Gene3D" id="1.10.238.10">
    <property type="entry name" value="EF-hand"/>
    <property type="match status" value="1"/>
</dbReference>
<dbReference type="FunCoup" id="A0A6J2YL63">
    <property type="interactions" value="23"/>
</dbReference>
<evidence type="ECO:0000256" key="2">
    <source>
        <dbReference type="ARBA" id="ARBA00022737"/>
    </source>
</evidence>
<keyword evidence="1 4" id="KW-0732">Signal</keyword>
<keyword evidence="3" id="KW-0106">Calcium</keyword>
<dbReference type="KEGG" id="soy:115888154"/>
<keyword evidence="6" id="KW-1185">Reference proteome</keyword>
<dbReference type="SUPFAM" id="SSF47473">
    <property type="entry name" value="EF-hand"/>
    <property type="match status" value="1"/>
</dbReference>
<dbReference type="Proteomes" id="UP000504635">
    <property type="component" value="Unplaced"/>
</dbReference>
<dbReference type="PROSITE" id="PS00018">
    <property type="entry name" value="EF_HAND_1"/>
    <property type="match status" value="1"/>
</dbReference>
<dbReference type="RefSeq" id="XP_030763610.1">
    <property type="nucleotide sequence ID" value="XM_030907750.1"/>
</dbReference>
<dbReference type="PANTHER" id="PTHR23104:SF1">
    <property type="entry name" value="EF-HAND DOMAIN-CONTAINING PROTEIN"/>
    <property type="match status" value="1"/>
</dbReference>
<evidence type="ECO:0000256" key="1">
    <source>
        <dbReference type="ARBA" id="ARBA00022729"/>
    </source>
</evidence>
<keyword evidence="2" id="KW-0677">Repeat</keyword>
<evidence type="ECO:0000313" key="7">
    <source>
        <dbReference type="RefSeq" id="XP_030763610.1"/>
    </source>
</evidence>
<name>A0A6J2YL63_SITOR</name>
<dbReference type="GeneID" id="115888154"/>
<evidence type="ECO:0000256" key="4">
    <source>
        <dbReference type="SAM" id="SignalP"/>
    </source>
</evidence>
<feature type="chain" id="PRO_5027074830" evidence="4">
    <location>
        <begin position="23"/>
        <end position="182"/>
    </location>
</feature>
<sequence length="182" mass="21203">MSATTWNFFVTLLSSLLVLCIARGPHHPRGEVVVKRHTHYRPTKDSDKITEDESLLHDKEHIQEHLEEVAPQVDLSKMTEEELELYYFLLHDSDKDSRLDGLELLNAILHTTHQGDEDYSENSLDNSSNTKTNDFEEFVELVDQVLREEDKNQDGYLDYTEYVDSRKRAQNVRDKNVSVKIV</sequence>
<dbReference type="InterPro" id="IPR002048">
    <property type="entry name" value="EF_hand_dom"/>
</dbReference>
<evidence type="ECO:0000256" key="3">
    <source>
        <dbReference type="ARBA" id="ARBA00022837"/>
    </source>
</evidence>
<dbReference type="InterPro" id="IPR011992">
    <property type="entry name" value="EF-hand-dom_pair"/>
</dbReference>
<feature type="signal peptide" evidence="4">
    <location>
        <begin position="1"/>
        <end position="22"/>
    </location>
</feature>
<accession>A0A6J2YL63</accession>